<evidence type="ECO:0000256" key="1">
    <source>
        <dbReference type="SAM" id="SignalP"/>
    </source>
</evidence>
<comment type="caution">
    <text evidence="2">The sequence shown here is derived from an EMBL/GenBank/DDBJ whole genome shotgun (WGS) entry which is preliminary data.</text>
</comment>
<keyword evidence="1" id="KW-0732">Signal</keyword>
<evidence type="ECO:0000313" key="3">
    <source>
        <dbReference type="Proteomes" id="UP001385951"/>
    </source>
</evidence>
<feature type="chain" id="PRO_5043351010" evidence="1">
    <location>
        <begin position="24"/>
        <end position="143"/>
    </location>
</feature>
<keyword evidence="3" id="KW-1185">Reference proteome</keyword>
<accession>A0AAW0GL89</accession>
<dbReference type="Proteomes" id="UP001385951">
    <property type="component" value="Unassembled WGS sequence"/>
</dbReference>
<reference evidence="2 3" key="1">
    <citation type="submission" date="2022-09" db="EMBL/GenBank/DDBJ databases">
        <authorList>
            <person name="Palmer J.M."/>
        </authorList>
    </citation>
    <scope>NUCLEOTIDE SEQUENCE [LARGE SCALE GENOMIC DNA]</scope>
    <source>
        <strain evidence="2 3">DSM 7382</strain>
    </source>
</reference>
<gene>
    <name evidence="2" type="ORF">QCA50_003694</name>
</gene>
<name>A0AAW0GL89_9APHY</name>
<dbReference type="EMBL" id="JASBNA010000003">
    <property type="protein sequence ID" value="KAK7694118.1"/>
    <property type="molecule type" value="Genomic_DNA"/>
</dbReference>
<protein>
    <submittedName>
        <fullName evidence="2">Uncharacterized protein</fullName>
    </submittedName>
</protein>
<organism evidence="2 3">
    <name type="scientific">Cerrena zonata</name>
    <dbReference type="NCBI Taxonomy" id="2478898"/>
    <lineage>
        <taxon>Eukaryota</taxon>
        <taxon>Fungi</taxon>
        <taxon>Dikarya</taxon>
        <taxon>Basidiomycota</taxon>
        <taxon>Agaricomycotina</taxon>
        <taxon>Agaricomycetes</taxon>
        <taxon>Polyporales</taxon>
        <taxon>Cerrenaceae</taxon>
        <taxon>Cerrena</taxon>
    </lineage>
</organism>
<dbReference type="AlphaFoldDB" id="A0AAW0GL89"/>
<evidence type="ECO:0000313" key="2">
    <source>
        <dbReference type="EMBL" id="KAK7694118.1"/>
    </source>
</evidence>
<feature type="signal peptide" evidence="1">
    <location>
        <begin position="1"/>
        <end position="23"/>
    </location>
</feature>
<sequence>MKFTTVLTTFAVALFAPLQLVTAVPVTEASLEKRDVFVPPVLYPHAGTVWTSGQRHNVTWDVSNPPKQITNGKGMILLRFSVSSHQSSSPMALISFWVGLRSLSLWYSPVATTVSFYSEIQATLARNSQLTVFKGVVRPRCLT</sequence>
<proteinExistence type="predicted"/>